<evidence type="ECO:0000313" key="8">
    <source>
        <dbReference type="Proteomes" id="UP000580250"/>
    </source>
</evidence>
<feature type="transmembrane region" description="Helical" evidence="5">
    <location>
        <begin position="32"/>
        <end position="58"/>
    </location>
</feature>
<keyword evidence="4 5" id="KW-0472">Membrane</keyword>
<keyword evidence="2 5" id="KW-0812">Transmembrane</keyword>
<dbReference type="PANTHER" id="PTHR24222">
    <property type="entry name" value="ABC TRANSPORTER B FAMILY"/>
    <property type="match status" value="1"/>
</dbReference>
<evidence type="ECO:0000256" key="5">
    <source>
        <dbReference type="SAM" id="Phobius"/>
    </source>
</evidence>
<evidence type="ECO:0000259" key="6">
    <source>
        <dbReference type="PROSITE" id="PS50929"/>
    </source>
</evidence>
<evidence type="ECO:0000256" key="1">
    <source>
        <dbReference type="ARBA" id="ARBA00004141"/>
    </source>
</evidence>
<reference evidence="7 8" key="1">
    <citation type="submission" date="2020-08" db="EMBL/GenBank/DDBJ databases">
        <authorList>
            <person name="Koutsovoulos G."/>
            <person name="Danchin GJ E."/>
        </authorList>
    </citation>
    <scope>NUCLEOTIDE SEQUENCE [LARGE SCALE GENOMIC DNA]</scope>
</reference>
<dbReference type="InterPro" id="IPR039421">
    <property type="entry name" value="Type_1_exporter"/>
</dbReference>
<evidence type="ECO:0000313" key="7">
    <source>
        <dbReference type="EMBL" id="CAD2185098.1"/>
    </source>
</evidence>
<proteinExistence type="predicted"/>
<feature type="domain" description="ABC transmembrane type-1" evidence="6">
    <location>
        <begin position="1"/>
        <end position="98"/>
    </location>
</feature>
<accession>A0A6V7WDN0</accession>
<sequence length="128" mass="14315">MRTIHSLNAEQQELERYEKALEDGRKTGLLKYLYMALGVGINNIIMYVSYAVAFWYASRLVLWDPDFDRGAVFTVFFAVMSGSTALGGAIPHLASITTAKGAARHVLRVINRKPHIDPYSDDGIFFGK</sequence>
<dbReference type="PROSITE" id="PS50929">
    <property type="entry name" value="ABC_TM1F"/>
    <property type="match status" value="1"/>
</dbReference>
<gene>
    <name evidence="7" type="ORF">MENT_LOCUS37504</name>
</gene>
<dbReference type="AlphaFoldDB" id="A0A6V7WDN0"/>
<dbReference type="PANTHER" id="PTHR24222:SF76">
    <property type="entry name" value="MYCOBACTIN IMPORT ATP-BINDING_PERMEASE PROTEIN IRTB"/>
    <property type="match status" value="1"/>
</dbReference>
<dbReference type="GO" id="GO:0005524">
    <property type="term" value="F:ATP binding"/>
    <property type="evidence" value="ECO:0007669"/>
    <property type="project" value="InterPro"/>
</dbReference>
<organism evidence="7 8">
    <name type="scientific">Meloidogyne enterolobii</name>
    <name type="common">Root-knot nematode worm</name>
    <name type="synonym">Meloidogyne mayaguensis</name>
    <dbReference type="NCBI Taxonomy" id="390850"/>
    <lineage>
        <taxon>Eukaryota</taxon>
        <taxon>Metazoa</taxon>
        <taxon>Ecdysozoa</taxon>
        <taxon>Nematoda</taxon>
        <taxon>Chromadorea</taxon>
        <taxon>Rhabditida</taxon>
        <taxon>Tylenchina</taxon>
        <taxon>Tylenchomorpha</taxon>
        <taxon>Tylenchoidea</taxon>
        <taxon>Meloidogynidae</taxon>
        <taxon>Meloidogyninae</taxon>
        <taxon>Meloidogyne</taxon>
    </lineage>
</organism>
<dbReference type="Gene3D" id="1.20.1560.10">
    <property type="entry name" value="ABC transporter type 1, transmembrane domain"/>
    <property type="match status" value="1"/>
</dbReference>
<name>A0A6V7WDN0_MELEN</name>
<keyword evidence="3 5" id="KW-1133">Transmembrane helix</keyword>
<dbReference type="EMBL" id="CAJEWN010000529">
    <property type="protein sequence ID" value="CAD2185098.1"/>
    <property type="molecule type" value="Genomic_DNA"/>
</dbReference>
<evidence type="ECO:0000256" key="3">
    <source>
        <dbReference type="ARBA" id="ARBA00022989"/>
    </source>
</evidence>
<protein>
    <recommendedName>
        <fullName evidence="6">ABC transmembrane type-1 domain-containing protein</fullName>
    </recommendedName>
</protein>
<dbReference type="Proteomes" id="UP000580250">
    <property type="component" value="Unassembled WGS sequence"/>
</dbReference>
<dbReference type="InterPro" id="IPR011527">
    <property type="entry name" value="ABC1_TM_dom"/>
</dbReference>
<dbReference type="GO" id="GO:0140359">
    <property type="term" value="F:ABC-type transporter activity"/>
    <property type="evidence" value="ECO:0007669"/>
    <property type="project" value="InterPro"/>
</dbReference>
<evidence type="ECO:0000256" key="2">
    <source>
        <dbReference type="ARBA" id="ARBA00022692"/>
    </source>
</evidence>
<dbReference type="GO" id="GO:0005886">
    <property type="term" value="C:plasma membrane"/>
    <property type="evidence" value="ECO:0007669"/>
    <property type="project" value="TreeGrafter"/>
</dbReference>
<evidence type="ECO:0000256" key="4">
    <source>
        <dbReference type="ARBA" id="ARBA00023136"/>
    </source>
</evidence>
<dbReference type="SUPFAM" id="SSF90123">
    <property type="entry name" value="ABC transporter transmembrane region"/>
    <property type="match status" value="1"/>
</dbReference>
<feature type="transmembrane region" description="Helical" evidence="5">
    <location>
        <begin position="70"/>
        <end position="90"/>
    </location>
</feature>
<dbReference type="Pfam" id="PF00664">
    <property type="entry name" value="ABC_membrane"/>
    <property type="match status" value="1"/>
</dbReference>
<dbReference type="InterPro" id="IPR036640">
    <property type="entry name" value="ABC1_TM_sf"/>
</dbReference>
<comment type="caution">
    <text evidence="7">The sequence shown here is derived from an EMBL/GenBank/DDBJ whole genome shotgun (WGS) entry which is preliminary data.</text>
</comment>
<dbReference type="OrthoDB" id="6500128at2759"/>
<comment type="subcellular location">
    <subcellularLocation>
        <location evidence="1">Membrane</location>
        <topology evidence="1">Multi-pass membrane protein</topology>
    </subcellularLocation>
</comment>